<dbReference type="GO" id="GO:0055085">
    <property type="term" value="P:transmembrane transport"/>
    <property type="evidence" value="ECO:0007669"/>
    <property type="project" value="InterPro"/>
</dbReference>
<evidence type="ECO:0000256" key="2">
    <source>
        <dbReference type="ARBA" id="ARBA00022448"/>
    </source>
</evidence>
<dbReference type="PANTHER" id="PTHR30193">
    <property type="entry name" value="ABC TRANSPORTER PERMEASE PROTEIN"/>
    <property type="match status" value="1"/>
</dbReference>
<evidence type="ECO:0000256" key="4">
    <source>
        <dbReference type="ARBA" id="ARBA00022692"/>
    </source>
</evidence>
<dbReference type="Proteomes" id="UP000177701">
    <property type="component" value="Unassembled WGS sequence"/>
</dbReference>
<dbReference type="PROSITE" id="PS50928">
    <property type="entry name" value="ABC_TM1"/>
    <property type="match status" value="1"/>
</dbReference>
<dbReference type="CDD" id="cd06261">
    <property type="entry name" value="TM_PBP2"/>
    <property type="match status" value="1"/>
</dbReference>
<feature type="transmembrane region" description="Helical" evidence="7">
    <location>
        <begin position="60"/>
        <end position="82"/>
    </location>
</feature>
<evidence type="ECO:0000256" key="7">
    <source>
        <dbReference type="RuleBase" id="RU363032"/>
    </source>
</evidence>
<evidence type="ECO:0000256" key="3">
    <source>
        <dbReference type="ARBA" id="ARBA00022475"/>
    </source>
</evidence>
<feature type="transmembrane region" description="Helical" evidence="7">
    <location>
        <begin position="145"/>
        <end position="171"/>
    </location>
</feature>
<feature type="transmembrane region" description="Helical" evidence="7">
    <location>
        <begin position="247"/>
        <end position="271"/>
    </location>
</feature>
<sequence>MILVHILPMLWGFIISFSDLDLYTISDWSKAPFIGIGNYLEGLDINSPTGGRFLRSLWNITYYGIAVISIGYFIGLGVALILNQEFIGRTIVRGLILLPYIIPDSVAYSVWRFMFQARIGIVNKYLLSWGLISETKVWLVGDKSIYAVMVASIWKGWPFTCLILLAGLQTIPFELYDAAKIDGASIWQQFRYITFPLLMPITSVLLLLSTLWNFNAFNQFYVMLGDDPGVAAEVPSTLILREAFNSFHYGIGAAMSVILMAIMLIFSILYIKKIRPGEVEH</sequence>
<evidence type="ECO:0000259" key="8">
    <source>
        <dbReference type="PROSITE" id="PS50928"/>
    </source>
</evidence>
<dbReference type="AlphaFoldDB" id="A0A1F5AFS1"/>
<evidence type="ECO:0000313" key="10">
    <source>
        <dbReference type="Proteomes" id="UP000177701"/>
    </source>
</evidence>
<accession>A0A1F5AFS1</accession>
<keyword evidence="6 7" id="KW-0472">Membrane</keyword>
<evidence type="ECO:0000256" key="6">
    <source>
        <dbReference type="ARBA" id="ARBA00023136"/>
    </source>
</evidence>
<dbReference type="InterPro" id="IPR051393">
    <property type="entry name" value="ABC_transporter_permease"/>
</dbReference>
<feature type="domain" description="ABC transmembrane type-1" evidence="8">
    <location>
        <begin position="57"/>
        <end position="270"/>
    </location>
</feature>
<protein>
    <submittedName>
        <fullName evidence="9">ABC transporter permease</fullName>
    </submittedName>
</protein>
<gene>
    <name evidence="9" type="ORF">A2V47_07415</name>
</gene>
<keyword evidence="4 7" id="KW-0812">Transmembrane</keyword>
<comment type="caution">
    <text evidence="9">The sequence shown here is derived from an EMBL/GenBank/DDBJ whole genome shotgun (WGS) entry which is preliminary data.</text>
</comment>
<keyword evidence="2 7" id="KW-0813">Transport</keyword>
<proteinExistence type="inferred from homology"/>
<organism evidence="9 10">
    <name type="scientific">Candidatus Sediminicultor quintus</name>
    <dbReference type="NCBI Taxonomy" id="1797291"/>
    <lineage>
        <taxon>Bacteria</taxon>
        <taxon>Pseudomonadati</taxon>
        <taxon>Atribacterota</taxon>
        <taxon>Candidatus Phoenicimicrobiia</taxon>
        <taxon>Candidatus Pheonicimicrobiales</taxon>
        <taxon>Candidatus Phoenicimicrobiaceae</taxon>
        <taxon>Candidatus Sediminicultor</taxon>
    </lineage>
</organism>
<dbReference type="InterPro" id="IPR035906">
    <property type="entry name" value="MetI-like_sf"/>
</dbReference>
<keyword evidence="3" id="KW-1003">Cell membrane</keyword>
<dbReference type="InterPro" id="IPR000515">
    <property type="entry name" value="MetI-like"/>
</dbReference>
<dbReference type="STRING" id="1797291.A2V47_07415"/>
<dbReference type="GO" id="GO:0005886">
    <property type="term" value="C:plasma membrane"/>
    <property type="evidence" value="ECO:0007669"/>
    <property type="project" value="UniProtKB-SubCell"/>
</dbReference>
<dbReference type="Pfam" id="PF00528">
    <property type="entry name" value="BPD_transp_1"/>
    <property type="match status" value="1"/>
</dbReference>
<dbReference type="Gene3D" id="1.10.3720.10">
    <property type="entry name" value="MetI-like"/>
    <property type="match status" value="1"/>
</dbReference>
<feature type="transmembrane region" description="Helical" evidence="7">
    <location>
        <begin position="94"/>
        <end position="114"/>
    </location>
</feature>
<keyword evidence="5 7" id="KW-1133">Transmembrane helix</keyword>
<evidence type="ECO:0000256" key="1">
    <source>
        <dbReference type="ARBA" id="ARBA00004651"/>
    </source>
</evidence>
<evidence type="ECO:0000256" key="5">
    <source>
        <dbReference type="ARBA" id="ARBA00022989"/>
    </source>
</evidence>
<comment type="subcellular location">
    <subcellularLocation>
        <location evidence="1 7">Cell membrane</location>
        <topology evidence="1 7">Multi-pass membrane protein</topology>
    </subcellularLocation>
</comment>
<dbReference type="SUPFAM" id="SSF161098">
    <property type="entry name" value="MetI-like"/>
    <property type="match status" value="1"/>
</dbReference>
<dbReference type="EMBL" id="MEYH01000012">
    <property type="protein sequence ID" value="OGD17258.1"/>
    <property type="molecule type" value="Genomic_DNA"/>
</dbReference>
<dbReference type="PANTHER" id="PTHR30193:SF37">
    <property type="entry name" value="INNER MEMBRANE ABC TRANSPORTER PERMEASE PROTEIN YCJO"/>
    <property type="match status" value="1"/>
</dbReference>
<feature type="transmembrane region" description="Helical" evidence="7">
    <location>
        <begin position="192"/>
        <end position="214"/>
    </location>
</feature>
<evidence type="ECO:0000313" key="9">
    <source>
        <dbReference type="EMBL" id="OGD17258.1"/>
    </source>
</evidence>
<name>A0A1F5AFS1_9BACT</name>
<reference evidence="9 10" key="1">
    <citation type="journal article" date="2016" name="Nat. Commun.">
        <title>Thousands of microbial genomes shed light on interconnected biogeochemical processes in an aquifer system.</title>
        <authorList>
            <person name="Anantharaman K."/>
            <person name="Brown C.T."/>
            <person name="Hug L.A."/>
            <person name="Sharon I."/>
            <person name="Castelle C.J."/>
            <person name="Probst A.J."/>
            <person name="Thomas B.C."/>
            <person name="Singh A."/>
            <person name="Wilkins M.J."/>
            <person name="Karaoz U."/>
            <person name="Brodie E.L."/>
            <person name="Williams K.H."/>
            <person name="Hubbard S.S."/>
            <person name="Banfield J.F."/>
        </authorList>
    </citation>
    <scope>NUCLEOTIDE SEQUENCE [LARGE SCALE GENOMIC DNA]</scope>
</reference>
<comment type="similarity">
    <text evidence="7">Belongs to the binding-protein-dependent transport system permease family.</text>
</comment>